<comment type="cofactor">
    <cofactor evidence="2 5 6">
        <name>pyridoxal 5'-phosphate</name>
        <dbReference type="ChEBI" id="CHEBI:597326"/>
    </cofactor>
</comment>
<dbReference type="RefSeq" id="WP_073143187.1">
    <property type="nucleotide sequence ID" value="NZ_FQWQ01000006.1"/>
</dbReference>
<dbReference type="Gene3D" id="3.40.1190.10">
    <property type="entry name" value="Mur-like, catalytic domain"/>
    <property type="match status" value="1"/>
</dbReference>
<keyword evidence="9" id="KW-0436">Ligase</keyword>
<evidence type="ECO:0000256" key="4">
    <source>
        <dbReference type="ARBA" id="ARBA00023235"/>
    </source>
</evidence>
<dbReference type="Gene3D" id="2.40.37.10">
    <property type="entry name" value="Lyase, Ornithine Decarboxylase, Chain A, domain 1"/>
    <property type="match status" value="1"/>
</dbReference>
<dbReference type="Proteomes" id="UP000184212">
    <property type="component" value="Unassembled WGS sequence"/>
</dbReference>
<dbReference type="GO" id="GO:0005524">
    <property type="term" value="F:ATP binding"/>
    <property type="evidence" value="ECO:0007669"/>
    <property type="project" value="InterPro"/>
</dbReference>
<dbReference type="EMBL" id="FQWQ01000006">
    <property type="protein sequence ID" value="SHI00272.1"/>
    <property type="molecule type" value="Genomic_DNA"/>
</dbReference>
<dbReference type="EC" id="5.1.1.1" evidence="5"/>
<dbReference type="Pfam" id="PF01168">
    <property type="entry name" value="Ala_racemase_N"/>
    <property type="match status" value="1"/>
</dbReference>
<reference evidence="9 10" key="1">
    <citation type="submission" date="2016-11" db="EMBL/GenBank/DDBJ databases">
        <authorList>
            <person name="Jaros S."/>
            <person name="Januszkiewicz K."/>
            <person name="Wedrychowicz H."/>
        </authorList>
    </citation>
    <scope>NUCLEOTIDE SEQUENCE [LARGE SCALE GENOMIC DNA]</scope>
    <source>
        <strain evidence="9 10">DSM 24574</strain>
    </source>
</reference>
<dbReference type="PANTHER" id="PTHR30511:SF0">
    <property type="entry name" value="ALANINE RACEMASE, CATABOLIC-RELATED"/>
    <property type="match status" value="1"/>
</dbReference>
<feature type="modified residue" description="N6-(pyridoxal phosphate)lysine" evidence="5 6">
    <location>
        <position position="482"/>
    </location>
</feature>
<evidence type="ECO:0000256" key="6">
    <source>
        <dbReference type="PIRSR" id="PIRSR600821-50"/>
    </source>
</evidence>
<dbReference type="SUPFAM" id="SSF63418">
    <property type="entry name" value="MurE/MurF N-terminal domain"/>
    <property type="match status" value="1"/>
</dbReference>
<dbReference type="GO" id="GO:0005829">
    <property type="term" value="C:cytosol"/>
    <property type="evidence" value="ECO:0007669"/>
    <property type="project" value="TreeGrafter"/>
</dbReference>
<dbReference type="Pfam" id="PF00842">
    <property type="entry name" value="Ala_racemase_C"/>
    <property type="match status" value="1"/>
</dbReference>
<dbReference type="SUPFAM" id="SSF53623">
    <property type="entry name" value="MurD-like peptide ligases, catalytic domain"/>
    <property type="match status" value="1"/>
</dbReference>
<dbReference type="InterPro" id="IPR036565">
    <property type="entry name" value="Mur-like_cat_sf"/>
</dbReference>
<evidence type="ECO:0000256" key="1">
    <source>
        <dbReference type="ARBA" id="ARBA00000316"/>
    </source>
</evidence>
<dbReference type="GO" id="GO:0016881">
    <property type="term" value="F:acid-amino acid ligase activity"/>
    <property type="evidence" value="ECO:0007669"/>
    <property type="project" value="InterPro"/>
</dbReference>
<dbReference type="AlphaFoldDB" id="A0A1M5XKT5"/>
<dbReference type="Gene3D" id="3.40.1390.10">
    <property type="entry name" value="MurE/MurF, N-terminal domain"/>
    <property type="match status" value="1"/>
</dbReference>
<dbReference type="Pfam" id="PF08245">
    <property type="entry name" value="Mur_ligase_M"/>
    <property type="match status" value="1"/>
</dbReference>
<dbReference type="InterPro" id="IPR001608">
    <property type="entry name" value="Ala_racemase_N"/>
</dbReference>
<dbReference type="SUPFAM" id="SSF51419">
    <property type="entry name" value="PLP-binding barrel"/>
    <property type="match status" value="1"/>
</dbReference>
<dbReference type="InterPro" id="IPR000713">
    <property type="entry name" value="Mur_ligase_N"/>
</dbReference>
<dbReference type="InterPro" id="IPR011079">
    <property type="entry name" value="Ala_racemase_C"/>
</dbReference>
<dbReference type="InterPro" id="IPR035911">
    <property type="entry name" value="MurE/MurF_N"/>
</dbReference>
<dbReference type="SUPFAM" id="SSF50621">
    <property type="entry name" value="Alanine racemase C-terminal domain-like"/>
    <property type="match status" value="1"/>
</dbReference>
<sequence length="811" mass="89764">MIRFSQLESITGGKNILFSSDTPVTTISLDSRKASAAEGTVFFAIRGERHDGHDYLQNLYAQGIRQFVVERPLSSPEVFKDANVILVGSAIDALQRLAAFHRSAFSIPVVGITGSNGKTIIKEWLFQMLSKDRVVVKNPGSYNSQIGVPLSVWQLQPHHQLGIFEAGISRPGEMEKIAQVMQPTIGIFTNIGSAHDEGFKNREEKIREKLRLFDHVQTLIYCRDHKTLHDILLKRGLPAFSWGASPESDLQVTPHDNAWAIRYKAQTEILRLPFTDTASVENCLHCVALLLTMGYSFSFIRESVQSLRGVPMRMELKEGIYQSQIIDDTYNNDLGGLEIALQFLTHQHQKKKKRVILSDILESGLEDEALVKKIAGLLTKNGAAAFVGVGPVLGRYQNVFPAGSLFYASTEDFLAQFDFDLLQQEIVLVKGARVFAFEKIVGRLQRQVHGTVMEVDLNALVHNFNYFKSTLRPSTKIMVMVKAFAYGSGSTEIANLLQYHQADYLGVAYADEGVALRKNNITLPIMVMNPSEESFGILFSQNLEPEIYSFKIFHALLNYLQGKPCKIHLKLDTGMHRLGFESAHLDEVIALLLANPQIRVASIFSHLAGADEATHDDFSRAQGRAFETAANQISKALGYRPLYHILNSPGILRLPELQFDMVRLGIGLYGVDPTSEVHPLKPVVTLKTIISQIKKINQGESIGYGRRGVAEKDLTIGTIAIGYADGFSRAFSRGAGRVLVHGAPAKVIGNVCMDMTMVDITGIDAREGDEVIVFGKGLPIQDVAASINTISYEILTSTSERVKRVFVSEGI</sequence>
<dbReference type="Pfam" id="PF01225">
    <property type="entry name" value="Mur_ligase"/>
    <property type="match status" value="1"/>
</dbReference>
<dbReference type="InterPro" id="IPR013221">
    <property type="entry name" value="Mur_ligase_cen"/>
</dbReference>
<dbReference type="FunFam" id="3.20.20.10:FF:000002">
    <property type="entry name" value="Alanine racemase"/>
    <property type="match status" value="1"/>
</dbReference>
<dbReference type="SUPFAM" id="SSF53244">
    <property type="entry name" value="MurD-like peptide ligases, peptide-binding domain"/>
    <property type="match status" value="1"/>
</dbReference>
<dbReference type="PRINTS" id="PR00992">
    <property type="entry name" value="ALARACEMASE"/>
</dbReference>
<gene>
    <name evidence="9" type="ORF">SAMN04488109_6669</name>
</gene>
<dbReference type="NCBIfam" id="NF008897">
    <property type="entry name" value="PRK11930.1"/>
    <property type="match status" value="1"/>
</dbReference>
<dbReference type="OrthoDB" id="9801978at2"/>
<dbReference type="InterPro" id="IPR036615">
    <property type="entry name" value="Mur_ligase_C_dom_sf"/>
</dbReference>
<evidence type="ECO:0000313" key="10">
    <source>
        <dbReference type="Proteomes" id="UP000184212"/>
    </source>
</evidence>
<dbReference type="InterPro" id="IPR000821">
    <property type="entry name" value="Ala_racemase"/>
</dbReference>
<dbReference type="NCBIfam" id="TIGR00492">
    <property type="entry name" value="alr"/>
    <property type="match status" value="1"/>
</dbReference>
<name>A0A1M5XKT5_9BACT</name>
<comment type="catalytic activity">
    <reaction evidence="1 5">
        <text>L-alanine = D-alanine</text>
        <dbReference type="Rhea" id="RHEA:20249"/>
        <dbReference type="ChEBI" id="CHEBI:57416"/>
        <dbReference type="ChEBI" id="CHEBI:57972"/>
        <dbReference type="EC" id="5.1.1.1"/>
    </reaction>
</comment>
<organism evidence="9 10">
    <name type="scientific">Chryseolinea serpens</name>
    <dbReference type="NCBI Taxonomy" id="947013"/>
    <lineage>
        <taxon>Bacteria</taxon>
        <taxon>Pseudomonadati</taxon>
        <taxon>Bacteroidota</taxon>
        <taxon>Cytophagia</taxon>
        <taxon>Cytophagales</taxon>
        <taxon>Fulvivirgaceae</taxon>
        <taxon>Chryseolinea</taxon>
    </lineage>
</organism>
<dbReference type="SMART" id="SM01005">
    <property type="entry name" value="Ala_racemase_C"/>
    <property type="match status" value="1"/>
</dbReference>
<dbReference type="CDD" id="cd00430">
    <property type="entry name" value="PLPDE_III_AR"/>
    <property type="match status" value="1"/>
</dbReference>
<evidence type="ECO:0000256" key="2">
    <source>
        <dbReference type="ARBA" id="ARBA00001933"/>
    </source>
</evidence>
<comment type="pathway">
    <text evidence="5">Amino-acid biosynthesis; D-alanine biosynthesis; D-alanine from L-alanine: step 1/1.</text>
</comment>
<feature type="active site" description="Proton acceptor; specific for D-alanine" evidence="5">
    <location>
        <position position="482"/>
    </location>
</feature>
<dbReference type="InterPro" id="IPR009006">
    <property type="entry name" value="Ala_racemase/Decarboxylase_C"/>
</dbReference>
<feature type="active site" description="Proton acceptor; specific for L-alanine" evidence="5">
    <location>
        <position position="704"/>
    </location>
</feature>
<accession>A0A1M5XKT5</accession>
<dbReference type="InterPro" id="IPR029066">
    <property type="entry name" value="PLP-binding_barrel"/>
</dbReference>
<evidence type="ECO:0000259" key="8">
    <source>
        <dbReference type="SMART" id="SM01005"/>
    </source>
</evidence>
<feature type="domain" description="Alanine racemase C-terminal" evidence="8">
    <location>
        <begin position="683"/>
        <end position="807"/>
    </location>
</feature>
<feature type="binding site" evidence="5 7">
    <location>
        <position position="753"/>
    </location>
    <ligand>
        <name>substrate</name>
    </ligand>
</feature>
<evidence type="ECO:0000256" key="3">
    <source>
        <dbReference type="ARBA" id="ARBA00022898"/>
    </source>
</evidence>
<proteinExistence type="inferred from homology"/>
<dbReference type="Gene3D" id="3.90.190.20">
    <property type="entry name" value="Mur ligase, C-terminal domain"/>
    <property type="match status" value="1"/>
</dbReference>
<keyword evidence="3 5" id="KW-0663">Pyridoxal phosphate</keyword>
<dbReference type="GO" id="GO:0008784">
    <property type="term" value="F:alanine racemase activity"/>
    <property type="evidence" value="ECO:0007669"/>
    <property type="project" value="UniProtKB-UniRule"/>
</dbReference>
<dbReference type="GO" id="GO:0030632">
    <property type="term" value="P:D-alanine biosynthetic process"/>
    <property type="evidence" value="ECO:0007669"/>
    <property type="project" value="UniProtKB-UniRule"/>
</dbReference>
<dbReference type="HAMAP" id="MF_01201">
    <property type="entry name" value="Ala_racemase"/>
    <property type="match status" value="1"/>
</dbReference>
<evidence type="ECO:0000313" key="9">
    <source>
        <dbReference type="EMBL" id="SHI00272.1"/>
    </source>
</evidence>
<evidence type="ECO:0000256" key="5">
    <source>
        <dbReference type="HAMAP-Rule" id="MF_01201"/>
    </source>
</evidence>
<dbReference type="PANTHER" id="PTHR30511">
    <property type="entry name" value="ALANINE RACEMASE"/>
    <property type="match status" value="1"/>
</dbReference>
<evidence type="ECO:0000256" key="7">
    <source>
        <dbReference type="PIRSR" id="PIRSR600821-52"/>
    </source>
</evidence>
<dbReference type="UniPathway" id="UPA00042">
    <property type="reaction ID" value="UER00497"/>
</dbReference>
<keyword evidence="10" id="KW-1185">Reference proteome</keyword>
<dbReference type="Gene3D" id="3.20.20.10">
    <property type="entry name" value="Alanine racemase"/>
    <property type="match status" value="1"/>
</dbReference>
<protein>
    <recommendedName>
        <fullName evidence="5">Alanine racemase</fullName>
        <ecNumber evidence="5">5.1.1.1</ecNumber>
    </recommendedName>
</protein>
<comment type="similarity">
    <text evidence="5">Belongs to the alanine racemase family.</text>
</comment>
<feature type="binding site" evidence="5 7">
    <location>
        <position position="577"/>
    </location>
    <ligand>
        <name>substrate</name>
    </ligand>
</feature>
<dbReference type="STRING" id="947013.SAMN04488109_6669"/>
<keyword evidence="4 5" id="KW-0413">Isomerase</keyword>
<dbReference type="GO" id="GO:0030170">
    <property type="term" value="F:pyridoxal phosphate binding"/>
    <property type="evidence" value="ECO:0007669"/>
    <property type="project" value="UniProtKB-UniRule"/>
</dbReference>
<comment type="function">
    <text evidence="5">Catalyzes the interconversion of L-alanine and D-alanine. May also act on other amino acids.</text>
</comment>